<name>A0A086IZL1_NEMA1</name>
<proteinExistence type="predicted"/>
<comment type="caution">
    <text evidence="2">The sequence shown here is derived from an EMBL/GenBank/DDBJ whole genome shotgun (WGS) entry which is preliminary data.</text>
</comment>
<evidence type="ECO:0000256" key="1">
    <source>
        <dbReference type="SAM" id="Phobius"/>
    </source>
</evidence>
<feature type="transmembrane region" description="Helical" evidence="1">
    <location>
        <begin position="85"/>
        <end position="105"/>
    </location>
</feature>
<reference evidence="2 3" key="1">
    <citation type="journal article" date="2014" name="Genome Announc.">
        <title>Genome Sequence of the Microsporidian Species Nematocida sp1 Strain ERTm6 (ATCC PRA-372).</title>
        <authorList>
            <person name="Bakowski M.A."/>
            <person name="Priest M."/>
            <person name="Young S."/>
            <person name="Cuomo C.A."/>
            <person name="Troemel E.R."/>
        </authorList>
    </citation>
    <scope>NUCLEOTIDE SEQUENCE [LARGE SCALE GENOMIC DNA]</scope>
    <source>
        <strain evidence="2 3">ERTm6</strain>
    </source>
</reference>
<feature type="transmembrane region" description="Helical" evidence="1">
    <location>
        <begin position="55"/>
        <end position="73"/>
    </location>
</feature>
<protein>
    <submittedName>
        <fullName evidence="2">Uncharacterized protein</fullName>
    </submittedName>
</protein>
<dbReference type="GeneID" id="77677074"/>
<accession>A0A086IZL1</accession>
<dbReference type="EMBL" id="AKIJ01000005">
    <property type="protein sequence ID" value="KFG25329.1"/>
    <property type="molecule type" value="Genomic_DNA"/>
</dbReference>
<dbReference type="AlphaFoldDB" id="A0A086IZL1"/>
<keyword evidence="3" id="KW-1185">Reference proteome</keyword>
<gene>
    <name evidence="2" type="ORF">NESG_02101</name>
</gene>
<feature type="transmembrane region" description="Helical" evidence="1">
    <location>
        <begin position="162"/>
        <end position="184"/>
    </location>
</feature>
<dbReference type="HOGENOM" id="CLU_694624_0_0_1"/>
<keyword evidence="1" id="KW-0472">Membrane</keyword>
<sequence>MKKTYDSSKKISRCVTGGAILLFGYMVAVMHLWRMNGIVYFFWLIMKKPVYIIDVNWAVLLLVNVFTYMHYMLIRLWTKNRINHIGIFLCQFIIVNGLIGVLVFMSGRVHGEMQQSAMGHIFMQSMIVASILYKDITQIDADYFRDCGLIRHIIWQIRIDRVVGLVLGFAAEVWCLGLFGVSFMQGIGCAFDGLLAYILLAAIIHAYVYNINHFTRDVEILSEKNRYFSLENYIVLRNYEETSNDKGCGLHNSEIIMGYILDLLEETSKMVAAVTKQQRTREIVISQKSTKKLPQILLFEGRKNLSILKDDISANISHKIYFYLYSRTIYNRALVSVNGSREIVKKLARVIWRMEVSQRKKLLAAIDAVQSEIKGIVAFNTEELSNALSIWSFQLTT</sequence>
<keyword evidence="1" id="KW-1133">Transmembrane helix</keyword>
<feature type="transmembrane region" description="Helical" evidence="1">
    <location>
        <begin position="20"/>
        <end position="43"/>
    </location>
</feature>
<feature type="transmembrane region" description="Helical" evidence="1">
    <location>
        <begin position="117"/>
        <end position="133"/>
    </location>
</feature>
<feature type="transmembrane region" description="Helical" evidence="1">
    <location>
        <begin position="190"/>
        <end position="209"/>
    </location>
</feature>
<evidence type="ECO:0000313" key="3">
    <source>
        <dbReference type="Proteomes" id="UP000054524"/>
    </source>
</evidence>
<keyword evidence="1" id="KW-0812">Transmembrane</keyword>
<organism evidence="2 3">
    <name type="scientific">Nematocida ausubeli (strain ATCC PRA-371 / ERTm2)</name>
    <name type="common">Nematode killer fungus</name>
    <dbReference type="NCBI Taxonomy" id="1913371"/>
    <lineage>
        <taxon>Eukaryota</taxon>
        <taxon>Fungi</taxon>
        <taxon>Fungi incertae sedis</taxon>
        <taxon>Microsporidia</taxon>
        <taxon>Nematocida</taxon>
    </lineage>
</organism>
<evidence type="ECO:0000313" key="2">
    <source>
        <dbReference type="EMBL" id="KFG25329.1"/>
    </source>
</evidence>
<dbReference type="RefSeq" id="XP_052903884.1">
    <property type="nucleotide sequence ID" value="XM_053049713.1"/>
</dbReference>
<dbReference type="Proteomes" id="UP000054524">
    <property type="component" value="Unassembled WGS sequence"/>
</dbReference>